<evidence type="ECO:0000313" key="2">
    <source>
        <dbReference type="EMBL" id="CAK9060776.1"/>
    </source>
</evidence>
<feature type="non-terminal residue" evidence="2">
    <location>
        <position position="396"/>
    </location>
</feature>
<feature type="region of interest" description="Disordered" evidence="1">
    <location>
        <begin position="137"/>
        <end position="179"/>
    </location>
</feature>
<reference evidence="2 3" key="1">
    <citation type="submission" date="2024-02" db="EMBL/GenBank/DDBJ databases">
        <authorList>
            <person name="Chen Y."/>
            <person name="Shah S."/>
            <person name="Dougan E. K."/>
            <person name="Thang M."/>
            <person name="Chan C."/>
        </authorList>
    </citation>
    <scope>NUCLEOTIDE SEQUENCE [LARGE SCALE GENOMIC DNA]</scope>
</reference>
<dbReference type="Proteomes" id="UP001642484">
    <property type="component" value="Unassembled WGS sequence"/>
</dbReference>
<evidence type="ECO:0000256" key="1">
    <source>
        <dbReference type="SAM" id="MobiDB-lite"/>
    </source>
</evidence>
<proteinExistence type="predicted"/>
<accession>A0ABP0NAU3</accession>
<feature type="non-terminal residue" evidence="2">
    <location>
        <position position="1"/>
    </location>
</feature>
<sequence length="396" mass="43595">VNILVGKAGYFKRIESETKSVEKKTDVYSGEVELGEDTGSKMFDIAIKENINIVDGIDMNSLPCFQAMRGAKKLPAPEHIPLMNSATSASSDHSHPLPLPATEPHQETEESDDDGGAGAAWKIPAFANAKAKASTKAAKAKAKVPKEKAAPKRENKRKNTDSEVVELGTAPKLQRSDGDEADRAIIAKFSEDMEKLQKSAFICENDAEPSIVECLKSGHKKVKALNDQVKAKHKSLSRRSNNADYVLSELEAITSDLNDVLKLCQDLLNCGGEDTNLVDSMKQLGDWTFSHSLKKRALKCACISNLKYADWKSFTGTTRQRMTDVLGSDDADSFFWLMVNECAQKLLRGLPTKKVTSNDDDAIKPLREFFQHLQSVPELANEKVSNTIKQVNLIIN</sequence>
<evidence type="ECO:0000313" key="3">
    <source>
        <dbReference type="Proteomes" id="UP001642484"/>
    </source>
</evidence>
<gene>
    <name evidence="2" type="ORF">CCMP2556_LOCUS29903</name>
</gene>
<organism evidence="2 3">
    <name type="scientific">Durusdinium trenchii</name>
    <dbReference type="NCBI Taxonomy" id="1381693"/>
    <lineage>
        <taxon>Eukaryota</taxon>
        <taxon>Sar</taxon>
        <taxon>Alveolata</taxon>
        <taxon>Dinophyceae</taxon>
        <taxon>Suessiales</taxon>
        <taxon>Symbiodiniaceae</taxon>
        <taxon>Durusdinium</taxon>
    </lineage>
</organism>
<feature type="region of interest" description="Disordered" evidence="1">
    <location>
        <begin position="82"/>
        <end position="119"/>
    </location>
</feature>
<protein>
    <submittedName>
        <fullName evidence="2">Uncharacterized protein</fullName>
    </submittedName>
</protein>
<feature type="compositionally biased region" description="Basic and acidic residues" evidence="1">
    <location>
        <begin position="144"/>
        <end position="161"/>
    </location>
</feature>
<name>A0ABP0NAU3_9DINO</name>
<keyword evidence="3" id="KW-1185">Reference proteome</keyword>
<comment type="caution">
    <text evidence="2">The sequence shown here is derived from an EMBL/GenBank/DDBJ whole genome shotgun (WGS) entry which is preliminary data.</text>
</comment>
<dbReference type="EMBL" id="CAXAMN010021554">
    <property type="protein sequence ID" value="CAK9060776.1"/>
    <property type="molecule type" value="Genomic_DNA"/>
</dbReference>